<evidence type="ECO:0000313" key="2">
    <source>
        <dbReference type="Proteomes" id="UP001209540"/>
    </source>
</evidence>
<sequence length="157" mass="18746">MQAIVLITRKFGVNHIRLTRRVVILLKPLHPYVFWLSPDPEILNHHDKMIIEVNEKRCVEMPFVTVSPHNDFVYLPWTACSTEQTHTFGIRILELPSSRRIILYYHRPRKRTVTSAMFGWIKRVDGSQYSLWRSPWLSQYPNDYSNLFYVLLTMKDI</sequence>
<comment type="caution">
    <text evidence="1">The sequence shown here is derived from an EMBL/GenBank/DDBJ whole genome shotgun (WGS) entry which is preliminary data.</text>
</comment>
<proteinExistence type="predicted"/>
<dbReference type="Proteomes" id="UP001209540">
    <property type="component" value="Unassembled WGS sequence"/>
</dbReference>
<keyword evidence="2" id="KW-1185">Reference proteome</keyword>
<protein>
    <submittedName>
        <fullName evidence="1">Uncharacterized protein</fullName>
    </submittedName>
</protein>
<organism evidence="1 2">
    <name type="scientific">Phascolomyces articulosus</name>
    <dbReference type="NCBI Taxonomy" id="60185"/>
    <lineage>
        <taxon>Eukaryota</taxon>
        <taxon>Fungi</taxon>
        <taxon>Fungi incertae sedis</taxon>
        <taxon>Mucoromycota</taxon>
        <taxon>Mucoromycotina</taxon>
        <taxon>Mucoromycetes</taxon>
        <taxon>Mucorales</taxon>
        <taxon>Lichtheimiaceae</taxon>
        <taxon>Phascolomyces</taxon>
    </lineage>
</organism>
<gene>
    <name evidence="1" type="ORF">BDA99DRAFT_592306</name>
</gene>
<dbReference type="EMBL" id="JAIXMP010000045">
    <property type="protein sequence ID" value="KAI9246701.1"/>
    <property type="molecule type" value="Genomic_DNA"/>
</dbReference>
<accession>A0AAD5K1D8</accession>
<reference evidence="1" key="1">
    <citation type="journal article" date="2022" name="IScience">
        <title>Evolution of zygomycete secretomes and the origins of terrestrial fungal ecologies.</title>
        <authorList>
            <person name="Chang Y."/>
            <person name="Wang Y."/>
            <person name="Mondo S."/>
            <person name="Ahrendt S."/>
            <person name="Andreopoulos W."/>
            <person name="Barry K."/>
            <person name="Beard J."/>
            <person name="Benny G.L."/>
            <person name="Blankenship S."/>
            <person name="Bonito G."/>
            <person name="Cuomo C."/>
            <person name="Desiro A."/>
            <person name="Gervers K.A."/>
            <person name="Hundley H."/>
            <person name="Kuo A."/>
            <person name="LaButti K."/>
            <person name="Lang B.F."/>
            <person name="Lipzen A."/>
            <person name="O'Donnell K."/>
            <person name="Pangilinan J."/>
            <person name="Reynolds N."/>
            <person name="Sandor L."/>
            <person name="Smith M.E."/>
            <person name="Tsang A."/>
            <person name="Grigoriev I.V."/>
            <person name="Stajich J.E."/>
            <person name="Spatafora J.W."/>
        </authorList>
    </citation>
    <scope>NUCLEOTIDE SEQUENCE</scope>
    <source>
        <strain evidence="1">RSA 2281</strain>
    </source>
</reference>
<evidence type="ECO:0000313" key="1">
    <source>
        <dbReference type="EMBL" id="KAI9246701.1"/>
    </source>
</evidence>
<reference evidence="1" key="2">
    <citation type="submission" date="2023-02" db="EMBL/GenBank/DDBJ databases">
        <authorList>
            <consortium name="DOE Joint Genome Institute"/>
            <person name="Mondo S.J."/>
            <person name="Chang Y."/>
            <person name="Wang Y."/>
            <person name="Ahrendt S."/>
            <person name="Andreopoulos W."/>
            <person name="Barry K."/>
            <person name="Beard J."/>
            <person name="Benny G.L."/>
            <person name="Blankenship S."/>
            <person name="Bonito G."/>
            <person name="Cuomo C."/>
            <person name="Desiro A."/>
            <person name="Gervers K.A."/>
            <person name="Hundley H."/>
            <person name="Kuo A."/>
            <person name="LaButti K."/>
            <person name="Lang B.F."/>
            <person name="Lipzen A."/>
            <person name="O'Donnell K."/>
            <person name="Pangilinan J."/>
            <person name="Reynolds N."/>
            <person name="Sandor L."/>
            <person name="Smith M.W."/>
            <person name="Tsang A."/>
            <person name="Grigoriev I.V."/>
            <person name="Stajich J.E."/>
            <person name="Spatafora J.W."/>
        </authorList>
    </citation>
    <scope>NUCLEOTIDE SEQUENCE</scope>
    <source>
        <strain evidence="1">RSA 2281</strain>
    </source>
</reference>
<dbReference type="AlphaFoldDB" id="A0AAD5K1D8"/>
<name>A0AAD5K1D8_9FUNG</name>